<dbReference type="EMBL" id="AZBU02000002">
    <property type="protein sequence ID" value="TKR94501.1"/>
    <property type="molecule type" value="Genomic_DNA"/>
</dbReference>
<dbReference type="PANTHER" id="PTHR11461:SF211">
    <property type="entry name" value="GH10112P-RELATED"/>
    <property type="match status" value="1"/>
</dbReference>
<keyword evidence="5" id="KW-1185">Reference proteome</keyword>
<accession>A0A4U5PEA5</accession>
<protein>
    <recommendedName>
        <fullName evidence="3">Serpin domain-containing protein</fullName>
    </recommendedName>
</protein>
<dbReference type="GO" id="GO:0004867">
    <property type="term" value="F:serine-type endopeptidase inhibitor activity"/>
    <property type="evidence" value="ECO:0007669"/>
    <property type="project" value="InterPro"/>
</dbReference>
<dbReference type="OrthoDB" id="671595at2759"/>
<sequence length="293" mass="33744">MAQWDPILRFCVGLEPKGGRFRYRKVSCRPPAVISPSPKVAWAAIFGEEPVDPAPLTMRFLSLLLFFLVPSFILALYDLISAAALLDAHFRLGIQTLQLSSKKSSVVSLFSILTSLGALNTGLEGKASEEITEKIFNGMDKKKVNDWLYSWYTDESMALKIYFDKNVTVKEEFLYKMFRYYFTDTENVDFTSNAENLRQEINEFVENKTAGHFREFYAPGATFEKTQALMVNAIHMKKKWPLPFEAEKNRKDVFMEKVGKGGLRGFMERPERSANDKLRREMVYFILGDFHDE</sequence>
<dbReference type="AlphaFoldDB" id="A0A4U5PEA5"/>
<proteinExistence type="inferred from homology"/>
<gene>
    <name evidence="4" type="ORF">L596_008776</name>
</gene>
<evidence type="ECO:0000313" key="5">
    <source>
        <dbReference type="Proteomes" id="UP000298663"/>
    </source>
</evidence>
<feature type="transmembrane region" description="Helical" evidence="2">
    <location>
        <begin position="60"/>
        <end position="86"/>
    </location>
</feature>
<dbReference type="InterPro" id="IPR036186">
    <property type="entry name" value="Serpin_sf"/>
</dbReference>
<keyword evidence="2" id="KW-1133">Transmembrane helix</keyword>
<dbReference type="Pfam" id="PF00079">
    <property type="entry name" value="Serpin"/>
    <property type="match status" value="1"/>
</dbReference>
<dbReference type="GO" id="GO:0005615">
    <property type="term" value="C:extracellular space"/>
    <property type="evidence" value="ECO:0007669"/>
    <property type="project" value="InterPro"/>
</dbReference>
<evidence type="ECO:0000313" key="4">
    <source>
        <dbReference type="EMBL" id="TKR94501.1"/>
    </source>
</evidence>
<evidence type="ECO:0000259" key="3">
    <source>
        <dbReference type="Pfam" id="PF00079"/>
    </source>
</evidence>
<reference evidence="4 5" key="2">
    <citation type="journal article" date="2019" name="G3 (Bethesda)">
        <title>Hybrid Assembly of the Genome of the Entomopathogenic Nematode Steinernema carpocapsae Identifies the X-Chromosome.</title>
        <authorList>
            <person name="Serra L."/>
            <person name="Macchietto M."/>
            <person name="Macias-Munoz A."/>
            <person name="McGill C.J."/>
            <person name="Rodriguez I.M."/>
            <person name="Rodriguez B."/>
            <person name="Murad R."/>
            <person name="Mortazavi A."/>
        </authorList>
    </citation>
    <scope>NUCLEOTIDE SEQUENCE [LARGE SCALE GENOMIC DNA]</scope>
    <source>
        <strain evidence="4 5">ALL</strain>
    </source>
</reference>
<dbReference type="Proteomes" id="UP000298663">
    <property type="component" value="Unassembled WGS sequence"/>
</dbReference>
<evidence type="ECO:0000256" key="2">
    <source>
        <dbReference type="SAM" id="Phobius"/>
    </source>
</evidence>
<organism evidence="4 5">
    <name type="scientific">Steinernema carpocapsae</name>
    <name type="common">Entomopathogenic nematode</name>
    <dbReference type="NCBI Taxonomy" id="34508"/>
    <lineage>
        <taxon>Eukaryota</taxon>
        <taxon>Metazoa</taxon>
        <taxon>Ecdysozoa</taxon>
        <taxon>Nematoda</taxon>
        <taxon>Chromadorea</taxon>
        <taxon>Rhabditida</taxon>
        <taxon>Tylenchina</taxon>
        <taxon>Panagrolaimomorpha</taxon>
        <taxon>Strongyloidoidea</taxon>
        <taxon>Steinernematidae</taxon>
        <taxon>Steinernema</taxon>
    </lineage>
</organism>
<feature type="domain" description="Serpin" evidence="3">
    <location>
        <begin position="95"/>
        <end position="259"/>
    </location>
</feature>
<comment type="caution">
    <text evidence="4">The sequence shown here is derived from an EMBL/GenBank/DDBJ whole genome shotgun (WGS) entry which is preliminary data.</text>
</comment>
<dbReference type="STRING" id="34508.A0A4U5PEA5"/>
<keyword evidence="2" id="KW-0812">Transmembrane</keyword>
<name>A0A4U5PEA5_STECR</name>
<dbReference type="Gene3D" id="3.30.497.10">
    <property type="entry name" value="Antithrombin, subunit I, domain 2"/>
    <property type="match status" value="1"/>
</dbReference>
<keyword evidence="2" id="KW-0472">Membrane</keyword>
<evidence type="ECO:0000256" key="1">
    <source>
        <dbReference type="ARBA" id="ARBA00009500"/>
    </source>
</evidence>
<comment type="similarity">
    <text evidence="1">Belongs to the serpin family.</text>
</comment>
<dbReference type="InterPro" id="IPR042178">
    <property type="entry name" value="Serpin_sf_1"/>
</dbReference>
<reference evidence="4 5" key="1">
    <citation type="journal article" date="2015" name="Genome Biol.">
        <title>Comparative genomics of Steinernema reveals deeply conserved gene regulatory networks.</title>
        <authorList>
            <person name="Dillman A.R."/>
            <person name="Macchietto M."/>
            <person name="Porter C.F."/>
            <person name="Rogers A."/>
            <person name="Williams B."/>
            <person name="Antoshechkin I."/>
            <person name="Lee M.M."/>
            <person name="Goodwin Z."/>
            <person name="Lu X."/>
            <person name="Lewis E.E."/>
            <person name="Goodrich-Blair H."/>
            <person name="Stock S.P."/>
            <person name="Adams B.J."/>
            <person name="Sternberg P.W."/>
            <person name="Mortazavi A."/>
        </authorList>
    </citation>
    <scope>NUCLEOTIDE SEQUENCE [LARGE SCALE GENOMIC DNA]</scope>
    <source>
        <strain evidence="4 5">ALL</strain>
    </source>
</reference>
<dbReference type="InterPro" id="IPR023796">
    <property type="entry name" value="Serpin_dom"/>
</dbReference>
<dbReference type="SUPFAM" id="SSF56574">
    <property type="entry name" value="Serpins"/>
    <property type="match status" value="1"/>
</dbReference>
<dbReference type="PANTHER" id="PTHR11461">
    <property type="entry name" value="SERINE PROTEASE INHIBITOR, SERPIN"/>
    <property type="match status" value="1"/>
</dbReference>
<dbReference type="InterPro" id="IPR000215">
    <property type="entry name" value="Serpin_fam"/>
</dbReference>